<accession>A0A0F9M1Q3</accession>
<gene>
    <name evidence="2" type="ORF">LCGC14_1513860</name>
</gene>
<evidence type="ECO:0000259" key="1">
    <source>
        <dbReference type="Pfam" id="PF14534"/>
    </source>
</evidence>
<evidence type="ECO:0000313" key="2">
    <source>
        <dbReference type="EMBL" id="KKM63202.1"/>
    </source>
</evidence>
<organism evidence="2">
    <name type="scientific">marine sediment metagenome</name>
    <dbReference type="NCBI Taxonomy" id="412755"/>
    <lineage>
        <taxon>unclassified sequences</taxon>
        <taxon>metagenomes</taxon>
        <taxon>ecological metagenomes</taxon>
    </lineage>
</organism>
<dbReference type="InterPro" id="IPR027843">
    <property type="entry name" value="DUF4440"/>
</dbReference>
<proteinExistence type="predicted"/>
<dbReference type="Pfam" id="PF14534">
    <property type="entry name" value="DUF4440"/>
    <property type="match status" value="1"/>
</dbReference>
<sequence length="152" mass="16590">MKTFLSAILLSSTIIGGTVGTAFANDNDTLATVTAVNQTWNQTFNKGDSEALSELYVEDATLSPGNGEVLVGREQIAQLFKSFLDNGVNNHRIETINTYHSGNQIVQLGRWKADGVNDKQETITFGGVLVTVLEQNEQGDWEVKSHVWNMGS</sequence>
<reference evidence="2" key="1">
    <citation type="journal article" date="2015" name="Nature">
        <title>Complex archaea that bridge the gap between prokaryotes and eukaryotes.</title>
        <authorList>
            <person name="Spang A."/>
            <person name="Saw J.H."/>
            <person name="Jorgensen S.L."/>
            <person name="Zaremba-Niedzwiedzka K."/>
            <person name="Martijn J."/>
            <person name="Lind A.E."/>
            <person name="van Eijk R."/>
            <person name="Schleper C."/>
            <person name="Guy L."/>
            <person name="Ettema T.J."/>
        </authorList>
    </citation>
    <scope>NUCLEOTIDE SEQUENCE</scope>
</reference>
<feature type="domain" description="DUF4440" evidence="1">
    <location>
        <begin position="33"/>
        <end position="142"/>
    </location>
</feature>
<dbReference type="AlphaFoldDB" id="A0A0F9M1Q3"/>
<dbReference type="EMBL" id="LAZR01011142">
    <property type="protein sequence ID" value="KKM63202.1"/>
    <property type="molecule type" value="Genomic_DNA"/>
</dbReference>
<dbReference type="SUPFAM" id="SSF54427">
    <property type="entry name" value="NTF2-like"/>
    <property type="match status" value="1"/>
</dbReference>
<name>A0A0F9M1Q3_9ZZZZ</name>
<dbReference type="NCBIfam" id="TIGR02246">
    <property type="entry name" value="SgcJ/EcaC family oxidoreductase"/>
    <property type="match status" value="1"/>
</dbReference>
<dbReference type="InterPro" id="IPR032710">
    <property type="entry name" value="NTF2-like_dom_sf"/>
</dbReference>
<dbReference type="InterPro" id="IPR011944">
    <property type="entry name" value="Steroid_delta5-4_isomerase"/>
</dbReference>
<protein>
    <recommendedName>
        <fullName evidence="1">DUF4440 domain-containing protein</fullName>
    </recommendedName>
</protein>
<comment type="caution">
    <text evidence="2">The sequence shown here is derived from an EMBL/GenBank/DDBJ whole genome shotgun (WGS) entry which is preliminary data.</text>
</comment>
<dbReference type="Gene3D" id="3.10.450.50">
    <property type="match status" value="1"/>
</dbReference>